<dbReference type="EMBL" id="BGZK01000716">
    <property type="protein sequence ID" value="GBP57428.1"/>
    <property type="molecule type" value="Genomic_DNA"/>
</dbReference>
<organism evidence="1 2">
    <name type="scientific">Eumeta variegata</name>
    <name type="common">Bagworm moth</name>
    <name type="synonym">Eumeta japonica</name>
    <dbReference type="NCBI Taxonomy" id="151549"/>
    <lineage>
        <taxon>Eukaryota</taxon>
        <taxon>Metazoa</taxon>
        <taxon>Ecdysozoa</taxon>
        <taxon>Arthropoda</taxon>
        <taxon>Hexapoda</taxon>
        <taxon>Insecta</taxon>
        <taxon>Pterygota</taxon>
        <taxon>Neoptera</taxon>
        <taxon>Endopterygota</taxon>
        <taxon>Lepidoptera</taxon>
        <taxon>Glossata</taxon>
        <taxon>Ditrysia</taxon>
        <taxon>Tineoidea</taxon>
        <taxon>Psychidae</taxon>
        <taxon>Oiketicinae</taxon>
        <taxon>Eumeta</taxon>
    </lineage>
</organism>
<proteinExistence type="predicted"/>
<name>A0A4C1X101_EUMVA</name>
<dbReference type="AlphaFoldDB" id="A0A4C1X101"/>
<reference evidence="1 2" key="1">
    <citation type="journal article" date="2019" name="Commun. Biol.">
        <title>The bagworm genome reveals a unique fibroin gene that provides high tensile strength.</title>
        <authorList>
            <person name="Kono N."/>
            <person name="Nakamura H."/>
            <person name="Ohtoshi R."/>
            <person name="Tomita M."/>
            <person name="Numata K."/>
            <person name="Arakawa K."/>
        </authorList>
    </citation>
    <scope>NUCLEOTIDE SEQUENCE [LARGE SCALE GENOMIC DNA]</scope>
</reference>
<comment type="caution">
    <text evidence="1">The sequence shown here is derived from an EMBL/GenBank/DDBJ whole genome shotgun (WGS) entry which is preliminary data.</text>
</comment>
<keyword evidence="2" id="KW-1185">Reference proteome</keyword>
<evidence type="ECO:0000313" key="1">
    <source>
        <dbReference type="EMBL" id="GBP57428.1"/>
    </source>
</evidence>
<gene>
    <name evidence="1" type="ORF">EVAR_41321_1</name>
</gene>
<accession>A0A4C1X101</accession>
<evidence type="ECO:0000313" key="2">
    <source>
        <dbReference type="Proteomes" id="UP000299102"/>
    </source>
</evidence>
<dbReference type="Proteomes" id="UP000299102">
    <property type="component" value="Unassembled WGS sequence"/>
</dbReference>
<protein>
    <submittedName>
        <fullName evidence="1">Uncharacterized protein</fullName>
    </submittedName>
</protein>
<sequence>MEHHILRFPGTMVGNQVGCDLSSAQSPRPVVLADSLCPDTLLGSTTVMMSVGETAPFVSPCPTSYRSGRSVAFVSGLSIKKCRRYTFLERHARPAGECAGTNRPVPATGGLHFISARGAVSRAGTRDRYLATRSPILSLAAPRFPKPPHRRIRLLYFHRRLHVPIVFGYNVTVPG</sequence>